<dbReference type="InterPro" id="IPR007359">
    <property type="entry name" value="SigmaE_reg_RseC_MucC"/>
</dbReference>
<protein>
    <submittedName>
        <fullName evidence="2">SoxR reducing system RseC family protein</fullName>
    </submittedName>
</protein>
<evidence type="ECO:0000313" key="3">
    <source>
        <dbReference type="Proteomes" id="UP001168540"/>
    </source>
</evidence>
<evidence type="ECO:0000313" key="2">
    <source>
        <dbReference type="EMBL" id="MDN0076898.1"/>
    </source>
</evidence>
<dbReference type="PANTHER" id="PTHR35867:SF1">
    <property type="entry name" value="PROTEIN RSEC"/>
    <property type="match status" value="1"/>
</dbReference>
<dbReference type="InterPro" id="IPR026268">
    <property type="entry name" value="RseC"/>
</dbReference>
<keyword evidence="1" id="KW-0812">Transmembrane</keyword>
<dbReference type="EMBL" id="JAUEDK010000046">
    <property type="protein sequence ID" value="MDN0076898.1"/>
    <property type="molecule type" value="Genomic_DNA"/>
</dbReference>
<feature type="transmembrane region" description="Helical" evidence="1">
    <location>
        <begin position="79"/>
        <end position="99"/>
    </location>
</feature>
<feature type="transmembrane region" description="Helical" evidence="1">
    <location>
        <begin position="105"/>
        <end position="123"/>
    </location>
</feature>
<gene>
    <name evidence="2" type="ORF">QU481_18800</name>
</gene>
<dbReference type="PANTHER" id="PTHR35867">
    <property type="entry name" value="PROTEIN RSEC"/>
    <property type="match status" value="1"/>
</dbReference>
<dbReference type="RefSeq" id="WP_289831534.1">
    <property type="nucleotide sequence ID" value="NZ_JAUEDK010000046.1"/>
</dbReference>
<accession>A0ABT7XT48</accession>
<dbReference type="Pfam" id="PF04246">
    <property type="entry name" value="RseC_MucC"/>
    <property type="match status" value="1"/>
</dbReference>
<dbReference type="Proteomes" id="UP001168540">
    <property type="component" value="Unassembled WGS sequence"/>
</dbReference>
<keyword evidence="1" id="KW-0472">Membrane</keyword>
<sequence length="155" mass="16508">MIETQARVIRLESGHAWVEPRPHTPCGQCDPVHGCRSLAIARMFSPNGPAFRVKNPLDAAVGDWVTVSVPERGMLHSALLMYLVPLIGLFVGAAAGALASETVSVLAGLAGFAAALVAVRRVSRGFGQRPLFQPVITERVDALALISERPCRSKS</sequence>
<reference evidence="2" key="1">
    <citation type="submission" date="2023-06" db="EMBL/GenBank/DDBJ databases">
        <authorList>
            <person name="Zhang S."/>
        </authorList>
    </citation>
    <scope>NUCLEOTIDE SEQUENCE</scope>
    <source>
        <strain evidence="2">SG2303</strain>
    </source>
</reference>
<evidence type="ECO:0000256" key="1">
    <source>
        <dbReference type="SAM" id="Phobius"/>
    </source>
</evidence>
<name>A0ABT7XT48_9NEIS</name>
<keyword evidence="1" id="KW-1133">Transmembrane helix</keyword>
<dbReference type="PIRSF" id="PIRSF004923">
    <property type="entry name" value="RseC"/>
    <property type="match status" value="1"/>
</dbReference>
<proteinExistence type="predicted"/>
<keyword evidence="3" id="KW-1185">Reference proteome</keyword>
<organism evidence="2 3">
    <name type="scientific">Crenobacter oryzisoli</name>
    <dbReference type="NCBI Taxonomy" id="3056844"/>
    <lineage>
        <taxon>Bacteria</taxon>
        <taxon>Pseudomonadati</taxon>
        <taxon>Pseudomonadota</taxon>
        <taxon>Betaproteobacteria</taxon>
        <taxon>Neisseriales</taxon>
        <taxon>Neisseriaceae</taxon>
        <taxon>Crenobacter</taxon>
    </lineage>
</organism>
<comment type="caution">
    <text evidence="2">The sequence shown here is derived from an EMBL/GenBank/DDBJ whole genome shotgun (WGS) entry which is preliminary data.</text>
</comment>